<organism evidence="1 2">
    <name type="scientific">Terrisporobacter othiniensis</name>
    <dbReference type="NCBI Taxonomy" id="1577792"/>
    <lineage>
        <taxon>Bacteria</taxon>
        <taxon>Bacillati</taxon>
        <taxon>Bacillota</taxon>
        <taxon>Clostridia</taxon>
        <taxon>Peptostreptococcales</taxon>
        <taxon>Peptostreptococcaceae</taxon>
        <taxon>Terrisporobacter</taxon>
    </lineage>
</organism>
<comment type="caution">
    <text evidence="1">The sequence shown here is derived from an EMBL/GenBank/DDBJ whole genome shotgun (WGS) entry which is preliminary data.</text>
</comment>
<dbReference type="RefSeq" id="WP_039679078.1">
    <property type="nucleotide sequence ID" value="NZ_JWHR01000064.1"/>
</dbReference>
<dbReference type="EMBL" id="JWHR01000064">
    <property type="protein sequence ID" value="KHS57796.1"/>
    <property type="molecule type" value="Genomic_DNA"/>
</dbReference>
<accession>A0A0B3VLZ6</accession>
<sequence>MSKFKRRVHRIEEFDKCLDIIEDKLSYSTENILGIFREMGYSEKILNKMIENFYISDKGYKETIRAYIKRRKNKENLLRRSNFIYKEDKYDTYYIFRRTILLDIVNKYRFCYLCMKKDDVSISKINVNKLFKETFRRDIFIYPKIKDVDIYEPKAIIDFNENFLGKKFEDDDIYKRLKFEHFYNKNNMTINNITYYLNDRRWMHSNMEEIFNTCEYIKCKNSFFNYGTVLSNTKEFLKVIMDINNKTTNYEYDKTLNIYRHDLKITCEDDIDSHYEKSVEEIKSTLTGDEWRVFEQILKIENENDFSRKYQIASIGGLSYGFDNIRRKVFYENDKIALFALLIKGYIYIK</sequence>
<name>A0A0B3VLZ6_9FIRM</name>
<keyword evidence="2" id="KW-1185">Reference proteome</keyword>
<evidence type="ECO:0000313" key="2">
    <source>
        <dbReference type="Proteomes" id="UP000031189"/>
    </source>
</evidence>
<dbReference type="Proteomes" id="UP000031189">
    <property type="component" value="Unassembled WGS sequence"/>
</dbReference>
<protein>
    <submittedName>
        <fullName evidence="1">Uncharacterized protein</fullName>
    </submittedName>
</protein>
<evidence type="ECO:0000313" key="1">
    <source>
        <dbReference type="EMBL" id="KHS57796.1"/>
    </source>
</evidence>
<gene>
    <name evidence="1" type="ORF">QX51_06445</name>
</gene>
<dbReference type="OrthoDB" id="9818542at2"/>
<proteinExistence type="predicted"/>
<reference evidence="1 2" key="1">
    <citation type="submission" date="2014-12" db="EMBL/GenBank/DDBJ databases">
        <title>Draft genome sequence of Terrisporobacter sp. 08-306576, isolated from the blood culture of a bacteremia patient.</title>
        <authorList>
            <person name="Lund L.C."/>
            <person name="Sydenham T.V."/>
            <person name="Hogh S.V."/>
            <person name="Skov M.N."/>
            <person name="Kemp M."/>
            <person name="Justesen U.S."/>
        </authorList>
    </citation>
    <scope>NUCLEOTIDE SEQUENCE [LARGE SCALE GENOMIC DNA]</scope>
    <source>
        <strain evidence="1 2">08-306576</strain>
    </source>
</reference>
<dbReference type="AlphaFoldDB" id="A0A0B3VLZ6"/>